<dbReference type="PANTHER" id="PTHR43133:SF50">
    <property type="entry name" value="ECF RNA POLYMERASE SIGMA FACTOR SIGM"/>
    <property type="match status" value="1"/>
</dbReference>
<dbReference type="Gene3D" id="1.10.1740.10">
    <property type="match status" value="1"/>
</dbReference>
<dbReference type="InterPro" id="IPR004378">
    <property type="entry name" value="F420H2_quin_Rdtase"/>
</dbReference>
<keyword evidence="3" id="KW-0731">Sigma factor</keyword>
<comment type="similarity">
    <text evidence="1">Belongs to the sigma-70 factor family. ECF subfamily.</text>
</comment>
<dbReference type="InterPro" id="IPR007627">
    <property type="entry name" value="RNA_pol_sigma70_r2"/>
</dbReference>
<dbReference type="PANTHER" id="PTHR43133">
    <property type="entry name" value="RNA POLYMERASE ECF-TYPE SIGMA FACTO"/>
    <property type="match status" value="1"/>
</dbReference>
<dbReference type="InterPro" id="IPR012349">
    <property type="entry name" value="Split_barrel_FMN-bd"/>
</dbReference>
<dbReference type="InterPro" id="IPR014325">
    <property type="entry name" value="RNA_pol_sigma-E_actinobac"/>
</dbReference>
<dbReference type="Gene3D" id="1.10.10.10">
    <property type="entry name" value="Winged helix-like DNA-binding domain superfamily/Winged helix DNA-binding domain"/>
    <property type="match status" value="1"/>
</dbReference>
<evidence type="ECO:0000256" key="1">
    <source>
        <dbReference type="ARBA" id="ARBA00010641"/>
    </source>
</evidence>
<dbReference type="SUPFAM" id="SSF88946">
    <property type="entry name" value="Sigma2 domain of RNA polymerase sigma factors"/>
    <property type="match status" value="1"/>
</dbReference>
<evidence type="ECO:0000259" key="7">
    <source>
        <dbReference type="Pfam" id="PF04542"/>
    </source>
</evidence>
<dbReference type="CDD" id="cd06171">
    <property type="entry name" value="Sigma70_r4"/>
    <property type="match status" value="1"/>
</dbReference>
<proteinExistence type="inferred from homology"/>
<sequence>METVPTRVRTPRPPTGLRRWALRLPILLFRLHLGRLLGGRVARLTHTGRSTGLPRHVALEITGRDPLTGDHLLASGFGPASQWYRNVRRTPEVTLRVGGRTLPATGPAPGRAGGGANPSGIRCNPPFATPVLRSDARASDADDGNGSGMTDEEFDAFYVSSFSLLVRQIYAMTGDYNEAQDAVQEAFLRAWGRRGQLSGSGSPHAWIRTVAWRLAVSRWRRARRGLDLVFRNHLHEDAPGPGPEHTALVAGLRKLPAAQRQAIVLFHLCDLTVAEVARETGVAEGTVKARLSRGRAALAEHLSDRDERELIRA</sequence>
<dbReference type="Gene3D" id="2.30.110.10">
    <property type="entry name" value="Electron Transport, Fmn-binding Protein, Chain A"/>
    <property type="match status" value="1"/>
</dbReference>
<dbReference type="Proteomes" id="UP000266906">
    <property type="component" value="Unassembled WGS sequence"/>
</dbReference>
<dbReference type="NCBIfam" id="TIGR02983">
    <property type="entry name" value="SigE-fam_strep"/>
    <property type="match status" value="1"/>
</dbReference>
<protein>
    <submittedName>
        <fullName evidence="9">Deazaflavin-dependent oxidoreductase (Nitroreductase family)/RNA polymerase sigma-70 factor (Sigma-E family)</fullName>
    </submittedName>
</protein>
<dbReference type="InterPro" id="IPR013325">
    <property type="entry name" value="RNA_pol_sigma_r2"/>
</dbReference>
<dbReference type="InterPro" id="IPR039425">
    <property type="entry name" value="RNA_pol_sigma-70-like"/>
</dbReference>
<evidence type="ECO:0000256" key="6">
    <source>
        <dbReference type="SAM" id="MobiDB-lite"/>
    </source>
</evidence>
<dbReference type="GO" id="GO:0003677">
    <property type="term" value="F:DNA binding"/>
    <property type="evidence" value="ECO:0007669"/>
    <property type="project" value="UniProtKB-KW"/>
</dbReference>
<accession>A0A3N4R5P4</accession>
<evidence type="ECO:0000256" key="5">
    <source>
        <dbReference type="ARBA" id="ARBA00023163"/>
    </source>
</evidence>
<evidence type="ECO:0000256" key="3">
    <source>
        <dbReference type="ARBA" id="ARBA00023082"/>
    </source>
</evidence>
<dbReference type="InterPro" id="IPR013324">
    <property type="entry name" value="RNA_pol_sigma_r3/r4-like"/>
</dbReference>
<keyword evidence="4" id="KW-0238">DNA-binding</keyword>
<keyword evidence="5" id="KW-0804">Transcription</keyword>
<dbReference type="AlphaFoldDB" id="A0A3N4R5P4"/>
<feature type="domain" description="RNA polymerase sigma factor 70 region 4 type 2" evidence="8">
    <location>
        <begin position="248"/>
        <end position="298"/>
    </location>
</feature>
<feature type="domain" description="RNA polymerase sigma-70 region 2" evidence="7">
    <location>
        <begin position="163"/>
        <end position="224"/>
    </location>
</feature>
<evidence type="ECO:0000313" key="9">
    <source>
        <dbReference type="EMBL" id="RPE28482.1"/>
    </source>
</evidence>
<reference evidence="9 10" key="1">
    <citation type="submission" date="2018-11" db="EMBL/GenBank/DDBJ databases">
        <title>Sequencing the genomes of 1000 actinobacteria strains.</title>
        <authorList>
            <person name="Klenk H.-P."/>
        </authorList>
    </citation>
    <scope>NUCLEOTIDE SEQUENCE [LARGE SCALE GENOMIC DNA]</scope>
    <source>
        <strain evidence="9 10">DSM 44781</strain>
    </source>
</reference>
<dbReference type="InterPro" id="IPR036388">
    <property type="entry name" value="WH-like_DNA-bd_sf"/>
</dbReference>
<dbReference type="InterPro" id="IPR014284">
    <property type="entry name" value="RNA_pol_sigma-70_dom"/>
</dbReference>
<name>A0A3N4R5P4_9ACTN</name>
<evidence type="ECO:0000256" key="2">
    <source>
        <dbReference type="ARBA" id="ARBA00023015"/>
    </source>
</evidence>
<evidence type="ECO:0000256" key="4">
    <source>
        <dbReference type="ARBA" id="ARBA00023125"/>
    </source>
</evidence>
<evidence type="ECO:0000259" key="8">
    <source>
        <dbReference type="Pfam" id="PF08281"/>
    </source>
</evidence>
<keyword evidence="10" id="KW-1185">Reference proteome</keyword>
<evidence type="ECO:0000313" key="10">
    <source>
        <dbReference type="Proteomes" id="UP000266906"/>
    </source>
</evidence>
<comment type="caution">
    <text evidence="9">The sequence shown here is derived from an EMBL/GenBank/DDBJ whole genome shotgun (WGS) entry which is preliminary data.</text>
</comment>
<dbReference type="Pfam" id="PF04075">
    <property type="entry name" value="F420H2_quin_red"/>
    <property type="match status" value="1"/>
</dbReference>
<dbReference type="Pfam" id="PF04542">
    <property type="entry name" value="Sigma70_r2"/>
    <property type="match status" value="1"/>
</dbReference>
<gene>
    <name evidence="9" type="ORF">EDD38_5616</name>
</gene>
<dbReference type="Pfam" id="PF08281">
    <property type="entry name" value="Sigma70_r4_2"/>
    <property type="match status" value="1"/>
</dbReference>
<dbReference type="GO" id="GO:0006352">
    <property type="term" value="P:DNA-templated transcription initiation"/>
    <property type="evidence" value="ECO:0007669"/>
    <property type="project" value="InterPro"/>
</dbReference>
<dbReference type="GO" id="GO:0016987">
    <property type="term" value="F:sigma factor activity"/>
    <property type="evidence" value="ECO:0007669"/>
    <property type="project" value="UniProtKB-KW"/>
</dbReference>
<keyword evidence="2" id="KW-0805">Transcription regulation</keyword>
<dbReference type="EMBL" id="RKQG01000002">
    <property type="protein sequence ID" value="RPE28482.1"/>
    <property type="molecule type" value="Genomic_DNA"/>
</dbReference>
<dbReference type="NCBIfam" id="TIGR00026">
    <property type="entry name" value="hi_GC_TIGR00026"/>
    <property type="match status" value="1"/>
</dbReference>
<organism evidence="9 10">
    <name type="scientific">Kitasatospora cineracea</name>
    <dbReference type="NCBI Taxonomy" id="88074"/>
    <lineage>
        <taxon>Bacteria</taxon>
        <taxon>Bacillati</taxon>
        <taxon>Actinomycetota</taxon>
        <taxon>Actinomycetes</taxon>
        <taxon>Kitasatosporales</taxon>
        <taxon>Streptomycetaceae</taxon>
        <taxon>Kitasatospora</taxon>
    </lineage>
</organism>
<feature type="region of interest" description="Disordered" evidence="6">
    <location>
        <begin position="98"/>
        <end position="128"/>
    </location>
</feature>
<dbReference type="NCBIfam" id="TIGR02937">
    <property type="entry name" value="sigma70-ECF"/>
    <property type="match status" value="1"/>
</dbReference>
<dbReference type="SUPFAM" id="SSF88659">
    <property type="entry name" value="Sigma3 and sigma4 domains of RNA polymerase sigma factors"/>
    <property type="match status" value="1"/>
</dbReference>
<dbReference type="InterPro" id="IPR013249">
    <property type="entry name" value="RNA_pol_sigma70_r4_t2"/>
</dbReference>
<dbReference type="GO" id="GO:0016491">
    <property type="term" value="F:oxidoreductase activity"/>
    <property type="evidence" value="ECO:0007669"/>
    <property type="project" value="InterPro"/>
</dbReference>